<dbReference type="GO" id="GO:0008289">
    <property type="term" value="F:lipid binding"/>
    <property type="evidence" value="ECO:0007669"/>
    <property type="project" value="UniProtKB-KW"/>
</dbReference>
<dbReference type="PANTHER" id="PTHR33434:SF2">
    <property type="entry name" value="FATTY ACID-BINDING PROTEIN TM_1468"/>
    <property type="match status" value="1"/>
</dbReference>
<reference evidence="3" key="1">
    <citation type="submission" date="2017-09" db="EMBL/GenBank/DDBJ databases">
        <title>Depth-based differentiation of microbial function through sediment-hosted aquifers and enrichment of novel symbionts in the deep terrestrial subsurface.</title>
        <authorList>
            <person name="Probst A.J."/>
            <person name="Ladd B."/>
            <person name="Jarett J.K."/>
            <person name="Geller-Mcgrath D.E."/>
            <person name="Sieber C.M.K."/>
            <person name="Emerson J.B."/>
            <person name="Anantharaman K."/>
            <person name="Thomas B.C."/>
            <person name="Malmstrom R."/>
            <person name="Stieglmeier M."/>
            <person name="Klingl A."/>
            <person name="Woyke T."/>
            <person name="Ryan C.M."/>
            <person name="Banfield J.F."/>
        </authorList>
    </citation>
    <scope>NUCLEOTIDE SEQUENCE [LARGE SCALE GENOMIC DNA]</scope>
</reference>
<dbReference type="EMBL" id="PEZG01000040">
    <property type="protein sequence ID" value="PIS15795.1"/>
    <property type="molecule type" value="Genomic_DNA"/>
</dbReference>
<dbReference type="Proteomes" id="UP000231198">
    <property type="component" value="Unassembled WGS sequence"/>
</dbReference>
<comment type="caution">
    <text evidence="2">The sequence shown here is derived from an EMBL/GenBank/DDBJ whole genome shotgun (WGS) entry which is preliminary data.</text>
</comment>
<proteinExistence type="predicted"/>
<dbReference type="SUPFAM" id="SSF82549">
    <property type="entry name" value="DAK1/DegV-like"/>
    <property type="match status" value="1"/>
</dbReference>
<dbReference type="Gene3D" id="3.40.50.10170">
    <property type="match status" value="1"/>
</dbReference>
<evidence type="ECO:0000256" key="1">
    <source>
        <dbReference type="ARBA" id="ARBA00023121"/>
    </source>
</evidence>
<dbReference type="PANTHER" id="PTHR33434">
    <property type="entry name" value="DEGV DOMAIN-CONTAINING PROTEIN DR_1986-RELATED"/>
    <property type="match status" value="1"/>
</dbReference>
<evidence type="ECO:0008006" key="4">
    <source>
        <dbReference type="Google" id="ProtNLM"/>
    </source>
</evidence>
<dbReference type="InterPro" id="IPR003797">
    <property type="entry name" value="DegV"/>
</dbReference>
<gene>
    <name evidence="2" type="ORF">COT62_01850</name>
</gene>
<keyword evidence="1" id="KW-0446">Lipid-binding</keyword>
<protein>
    <recommendedName>
        <fullName evidence="4">DegV family protein</fullName>
    </recommendedName>
</protein>
<accession>A0A2H0WT46</accession>
<dbReference type="AlphaFoldDB" id="A0A2H0WT46"/>
<sequence>MSERKVHIVTDSTADMPYDLRVKYGIDMIPAAVNFGEISCVDGLNLNIEDFKYLLRKNPGIIPTTGVLGPEQYVKVYDRHPGSDIVSVHIGQKFSKLFEVADMVARQNQEDRRIKPYNTGTVSMGIGFMAMQAALLAQDGADVETIIQSLDEMKERLTVVAAVGDMAYLSKGGRVSHIQGVVGSLLNIHPILRIDHDLIGNPDKPRTMHKAIRKLVEFAKGFGPLEQAAVVHFDSERSANNLATDLQSFPIQNKDILVCELGPVVATHCGFGTLGLCLLRQRA</sequence>
<dbReference type="Gene3D" id="3.30.1180.10">
    <property type="match status" value="1"/>
</dbReference>
<dbReference type="InterPro" id="IPR050270">
    <property type="entry name" value="DegV_domain_contain"/>
</dbReference>
<dbReference type="InterPro" id="IPR043168">
    <property type="entry name" value="DegV_C"/>
</dbReference>
<evidence type="ECO:0000313" key="3">
    <source>
        <dbReference type="Proteomes" id="UP000231198"/>
    </source>
</evidence>
<evidence type="ECO:0000313" key="2">
    <source>
        <dbReference type="EMBL" id="PIS15795.1"/>
    </source>
</evidence>
<dbReference type="NCBIfam" id="TIGR00762">
    <property type="entry name" value="DegV"/>
    <property type="match status" value="1"/>
</dbReference>
<organism evidence="2 3">
    <name type="scientific">Candidatus Roizmanbacteria bacterium CG09_land_8_20_14_0_10_41_9</name>
    <dbReference type="NCBI Taxonomy" id="1974850"/>
    <lineage>
        <taxon>Bacteria</taxon>
        <taxon>Candidatus Roizmaniibacteriota</taxon>
    </lineage>
</organism>
<dbReference type="Pfam" id="PF02645">
    <property type="entry name" value="DegV"/>
    <property type="match status" value="1"/>
</dbReference>
<name>A0A2H0WT46_9BACT</name>
<dbReference type="PROSITE" id="PS51482">
    <property type="entry name" value="DEGV"/>
    <property type="match status" value="1"/>
</dbReference>